<dbReference type="GO" id="GO:0016020">
    <property type="term" value="C:membrane"/>
    <property type="evidence" value="ECO:0007669"/>
    <property type="project" value="UniProtKB-SubCell"/>
</dbReference>
<dbReference type="OrthoDB" id="10037631at2759"/>
<dbReference type="GO" id="GO:0007029">
    <property type="term" value="P:endoplasmic reticulum organization"/>
    <property type="evidence" value="ECO:0007669"/>
    <property type="project" value="TreeGrafter"/>
</dbReference>
<dbReference type="PANTHER" id="PTHR12372">
    <property type="entry name" value="PECANEX"/>
    <property type="match status" value="1"/>
</dbReference>
<feature type="compositionally biased region" description="Polar residues" evidence="2">
    <location>
        <begin position="130"/>
        <end position="148"/>
    </location>
</feature>
<dbReference type="GO" id="GO:0005783">
    <property type="term" value="C:endoplasmic reticulum"/>
    <property type="evidence" value="ECO:0007669"/>
    <property type="project" value="TreeGrafter"/>
</dbReference>
<dbReference type="EMBL" id="LNIX01000002">
    <property type="protein sequence ID" value="OXA61032.1"/>
    <property type="molecule type" value="Genomic_DNA"/>
</dbReference>
<feature type="region of interest" description="Disordered" evidence="2">
    <location>
        <begin position="825"/>
        <end position="857"/>
    </location>
</feature>
<dbReference type="Proteomes" id="UP000198287">
    <property type="component" value="Unassembled WGS sequence"/>
</dbReference>
<feature type="transmembrane region" description="Helical" evidence="1">
    <location>
        <begin position="1372"/>
        <end position="1393"/>
    </location>
</feature>
<feature type="compositionally biased region" description="Polar residues" evidence="2">
    <location>
        <begin position="182"/>
        <end position="191"/>
    </location>
</feature>
<evidence type="ECO:0000256" key="1">
    <source>
        <dbReference type="RuleBase" id="RU367089"/>
    </source>
</evidence>
<accession>A0A226ETV1</accession>
<organism evidence="3 4">
    <name type="scientific">Folsomia candida</name>
    <name type="common">Springtail</name>
    <dbReference type="NCBI Taxonomy" id="158441"/>
    <lineage>
        <taxon>Eukaryota</taxon>
        <taxon>Metazoa</taxon>
        <taxon>Ecdysozoa</taxon>
        <taxon>Arthropoda</taxon>
        <taxon>Hexapoda</taxon>
        <taxon>Collembola</taxon>
        <taxon>Entomobryomorpha</taxon>
        <taxon>Isotomoidea</taxon>
        <taxon>Isotomidae</taxon>
        <taxon>Proisotominae</taxon>
        <taxon>Folsomia</taxon>
    </lineage>
</organism>
<keyword evidence="4" id="KW-1185">Reference proteome</keyword>
<feature type="region of interest" description="Disordered" evidence="2">
    <location>
        <begin position="485"/>
        <end position="543"/>
    </location>
</feature>
<evidence type="ECO:0000313" key="3">
    <source>
        <dbReference type="EMBL" id="OXA61032.1"/>
    </source>
</evidence>
<feature type="compositionally biased region" description="Basic and acidic residues" evidence="2">
    <location>
        <begin position="415"/>
        <end position="431"/>
    </location>
</feature>
<proteinExistence type="inferred from homology"/>
<feature type="compositionally biased region" description="Polar residues" evidence="2">
    <location>
        <begin position="973"/>
        <end position="990"/>
    </location>
</feature>
<feature type="region of interest" description="Disordered" evidence="2">
    <location>
        <begin position="1087"/>
        <end position="1111"/>
    </location>
</feature>
<gene>
    <name evidence="3" type="ORF">Fcan01_05932</name>
</gene>
<feature type="transmembrane region" description="Helical" evidence="1">
    <location>
        <begin position="1628"/>
        <end position="1659"/>
    </location>
</feature>
<feature type="transmembrane region" description="Helical" evidence="1">
    <location>
        <begin position="60"/>
        <end position="77"/>
    </location>
</feature>
<feature type="transmembrane region" description="Helical" evidence="1">
    <location>
        <begin position="1566"/>
        <end position="1587"/>
    </location>
</feature>
<feature type="transmembrane region" description="Helical" evidence="1">
    <location>
        <begin position="1599"/>
        <end position="1616"/>
    </location>
</feature>
<feature type="region of interest" description="Disordered" evidence="2">
    <location>
        <begin position="670"/>
        <end position="737"/>
    </location>
</feature>
<feature type="transmembrane region" description="Helical" evidence="1">
    <location>
        <begin position="1283"/>
        <end position="1300"/>
    </location>
</feature>
<comment type="similarity">
    <text evidence="1">Belongs to the pecanex family.</text>
</comment>
<feature type="region of interest" description="Disordered" evidence="2">
    <location>
        <begin position="957"/>
        <end position="1069"/>
    </location>
</feature>
<dbReference type="OMA" id="LFINTVH"/>
<evidence type="ECO:0000256" key="2">
    <source>
        <dbReference type="SAM" id="MobiDB-lite"/>
    </source>
</evidence>
<comment type="subcellular location">
    <subcellularLocation>
        <location evidence="1">Membrane</location>
        <topology evidence="1">Multi-pass membrane protein</topology>
    </subcellularLocation>
</comment>
<dbReference type="PANTHER" id="PTHR12372:SF7">
    <property type="entry name" value="PROTEIN PECANEX"/>
    <property type="match status" value="1"/>
</dbReference>
<feature type="transmembrane region" description="Helical" evidence="1">
    <location>
        <begin position="1478"/>
        <end position="1495"/>
    </location>
</feature>
<feature type="region of interest" description="Disordered" evidence="2">
    <location>
        <begin position="128"/>
        <end position="191"/>
    </location>
</feature>
<feature type="compositionally biased region" description="Polar residues" evidence="2">
    <location>
        <begin position="344"/>
        <end position="366"/>
    </location>
</feature>
<sequence>MGSHLLEILRQGVWASFTGGWFHDPRQPLFINTVHLYLWIFFMAFPLTLCIYFTSTPTIWSIYVGTVGVVFLCIKVVNCRFHYLFDTTEPVVEPEKENEGVTLGDEEVKVVVKTQNLGLNESEGIELQDMTMSRSAANPRLRSSSIEDTTADPPTATNLKVDVHRNECSSSSDSTRSSVSSHLNKPNSRNSICQDEHELDISCVNVGALESVVIHDTNASKAQSPVEEEEDNQDIWISGDNSNGIMELSQVVLPSSDGFNSSGKLLCNVLSLDSGLRDGDDCSKSENKLKQAASLDMGSVLSKHESDESCKHKRLQFRRTRSVAETSSCNQHVDTHPHHIVATPKSSKQSGSRSICGSQSAHNLQSADKRADSKPIFQIGSKEEVGNNIDEVNNEQQQRLGKDKNNKIASSIQRSDSESKSESESDDEHVRSRTPLLQRHCSLEQKSSKEQIPLSLTKERDDNNISDTAASHCKRVSFSTRSLDGSQHYYHQHHKGRSKLDAISKDRDNRLGKEKRRKNIHPHNRSSDVRSSKQMYQRSESAAEVRNNLSQYCSGLDKEISSVPASVSADNVEESSLTEKRFALVPQNDSLVGWNLAGGPFFSGQWMFQAVNVAVKAISTSMGGSTEEFCDNTESKIQNCDTDSITSADSQKSQSFLGLTWLFASNNDLSKEPSDAEPLVSEVGESQKNRETTSAVTTPEDLRFGAIPKRHTGIQPHGSCSSGRRGSGSRRGDRETSPRVLERLLEETHEPSPTSSAFGGLLLDDIATNTNRRNRNENRHRHRRGSGDRDSPVPSGAPFLHSAARELKLQLRSLGQQNSLDIAGPLTTYHDRLPNSSSSGRGNIPGTFRPRDSREDSMNCATDFATGPTAVNRHRRLMRLTHSRRSLERRRDVPFVSPNVGASGTHVANSHDDTTEGAIHYFQDERGSWHSYIFTEKSPAPITTIIDASNPLNFPPVINEYQNSDKSAGNIRSDFTASNTEPRQSTSLNPSGCGGSHHHPLGIKTPSSESWSSGSSTTELDTSTNKMYASYRRSNPPHHSRGISGGGGGGTVQSLSRGQSQTDSGCPSPIASVPSLVTITPEYNSVSASNSSHALSSTRLPMPSYSSMQRSWQRNRRDVLQVLTESIIERRRPGGTYNLGQDHNYHTTALGVLGGGDRLNSHGRGGFDRNKQKEQKLPRQYYMMKLLYFFPNAYTKIWFDRLKLMALFDRNRSVLENLFCIILAVGVACLGSYILHRGYYQDLTVVLMCFVIASCQFSLLSSVQPDASSPTHGFNYLTAFSRPIYFCLCGGLVYLTQVLLDNGTHDFDLKLYGVDLTQKLFLENIQTALLIILLCFPVLFSVGLFAQINTFLMYLLEQIDMHGFGGNATSSLSAGIISLLRNWIAVLLLYGFAYGAMSEPKSTQHLMFSIFCGLLVVISYHMSRCTSDPSVMWSVLKQLFCPEEDCFGEPHTNVPPQDTEDQGDPLPKKLRDTVKSRLLSDAIICTFIGLVIFGLHSSTVFSALQPGLTPTLWILAIVLGFLLHYLIPQFRKQLPCLLMSHPVLPPGEYHQFEVRDAARLMWFEKIFMWLCFFEKNVVYPLLFTSALTESAKIISNDKFGVAFGSLIIVITGLKALRTSFSDPGKHYLILVFTLLFFNFDWIGLSETFLVDFFFMSIAFHKMHELCLKLQFVIKYISPWQITWGSAFHAFAQPFSVPHSAMLFLQAVVSSFLSAPLNPFLGSAIFITSYVRPIKFWEKDYNTKRVDNSNTRLSTHLEKNPGADDNNLNSIFYEHLTRSLQDCLCGDLMLGRWGQVSQGDCFVLASDYLNCLVHVIEVGNGLVTFQMRGLEFRGTYCQQREVEAISEGVEDDDGTDFVVVNQATPLIF</sequence>
<feature type="compositionally biased region" description="Low complexity" evidence="2">
    <location>
        <begin position="1007"/>
        <end position="1016"/>
    </location>
</feature>
<feature type="region of interest" description="Disordered" evidence="2">
    <location>
        <begin position="325"/>
        <end position="374"/>
    </location>
</feature>
<feature type="compositionally biased region" description="Basic and acidic residues" evidence="2">
    <location>
        <begin position="498"/>
        <end position="512"/>
    </location>
</feature>
<feature type="transmembrane region" description="Helical" evidence="1">
    <location>
        <begin position="36"/>
        <end position="54"/>
    </location>
</feature>
<protein>
    <recommendedName>
        <fullName evidence="1">Pecanex-like protein</fullName>
    </recommendedName>
</protein>
<keyword evidence="1" id="KW-1133">Transmembrane helix</keyword>
<dbReference type="InterPro" id="IPR039797">
    <property type="entry name" value="Pecanex"/>
</dbReference>
<feature type="transmembrane region" description="Helical" evidence="1">
    <location>
        <begin position="1243"/>
        <end position="1263"/>
    </location>
</feature>
<feature type="transmembrane region" description="Helical" evidence="1">
    <location>
        <begin position="1507"/>
        <end position="1527"/>
    </location>
</feature>
<evidence type="ECO:0000313" key="4">
    <source>
        <dbReference type="Proteomes" id="UP000198287"/>
    </source>
</evidence>
<feature type="region of interest" description="Disordered" evidence="2">
    <location>
        <begin position="396"/>
        <end position="468"/>
    </location>
</feature>
<feature type="transmembrane region" description="Helical" evidence="1">
    <location>
        <begin position="1214"/>
        <end position="1236"/>
    </location>
</feature>
<comment type="caution">
    <text evidence="3">The sequence shown here is derived from an EMBL/GenBank/DDBJ whole genome shotgun (WGS) entry which is preliminary data.</text>
</comment>
<reference evidence="3 4" key="1">
    <citation type="submission" date="2015-12" db="EMBL/GenBank/DDBJ databases">
        <title>The genome of Folsomia candida.</title>
        <authorList>
            <person name="Faddeeva A."/>
            <person name="Derks M.F."/>
            <person name="Anvar Y."/>
            <person name="Smit S."/>
            <person name="Van Straalen N."/>
            <person name="Roelofs D."/>
        </authorList>
    </citation>
    <scope>NUCLEOTIDE SEQUENCE [LARGE SCALE GENOMIC DNA]</scope>
    <source>
        <strain evidence="3 4">VU population</strain>
        <tissue evidence="3">Whole body</tissue>
    </source>
</reference>
<feature type="compositionally biased region" description="Polar residues" evidence="2">
    <location>
        <begin position="1017"/>
        <end position="1027"/>
    </location>
</feature>
<feature type="compositionally biased region" description="Basic residues" evidence="2">
    <location>
        <begin position="513"/>
        <end position="524"/>
    </location>
</feature>
<keyword evidence="1" id="KW-0812">Transmembrane</keyword>
<feature type="compositionally biased region" description="Low complexity" evidence="2">
    <location>
        <begin position="1087"/>
        <end position="1097"/>
    </location>
</feature>
<feature type="transmembrane region" description="Helical" evidence="1">
    <location>
        <begin position="1328"/>
        <end position="1352"/>
    </location>
</feature>
<feature type="compositionally biased region" description="Low complexity" evidence="2">
    <location>
        <begin position="169"/>
        <end position="181"/>
    </location>
</feature>
<name>A0A226ETV1_FOLCA</name>
<keyword evidence="1" id="KW-0472">Membrane</keyword>
<feature type="compositionally biased region" description="Polar residues" evidence="2">
    <location>
        <begin position="1052"/>
        <end position="1065"/>
    </location>
</feature>
<feature type="region of interest" description="Disordered" evidence="2">
    <location>
        <begin position="767"/>
        <end position="798"/>
    </location>
</feature>